<name>A0AAV9HY26_9PEZI</name>
<dbReference type="InterPro" id="IPR027417">
    <property type="entry name" value="P-loop_NTPase"/>
</dbReference>
<evidence type="ECO:0000256" key="1">
    <source>
        <dbReference type="SAM" id="MobiDB-lite"/>
    </source>
</evidence>
<feature type="compositionally biased region" description="Basic residues" evidence="1">
    <location>
        <begin position="291"/>
        <end position="308"/>
    </location>
</feature>
<feature type="domain" description="ATPase AAA-type core" evidence="2">
    <location>
        <begin position="680"/>
        <end position="725"/>
    </location>
</feature>
<feature type="compositionally biased region" description="Polar residues" evidence="1">
    <location>
        <begin position="163"/>
        <end position="182"/>
    </location>
</feature>
<feature type="region of interest" description="Disordered" evidence="1">
    <location>
        <begin position="770"/>
        <end position="798"/>
    </location>
</feature>
<feature type="compositionally biased region" description="Polar residues" evidence="1">
    <location>
        <begin position="37"/>
        <end position="46"/>
    </location>
</feature>
<keyword evidence="4" id="KW-1185">Reference proteome</keyword>
<feature type="compositionally biased region" description="Basic residues" evidence="1">
    <location>
        <begin position="608"/>
        <end position="617"/>
    </location>
</feature>
<dbReference type="PANTHER" id="PTHR23389">
    <property type="entry name" value="CHROMOSOME TRANSMISSION FIDELITY FACTOR 18"/>
    <property type="match status" value="1"/>
</dbReference>
<dbReference type="GO" id="GO:0005634">
    <property type="term" value="C:nucleus"/>
    <property type="evidence" value="ECO:0007669"/>
    <property type="project" value="TreeGrafter"/>
</dbReference>
<dbReference type="Proteomes" id="UP001321749">
    <property type="component" value="Unassembled WGS sequence"/>
</dbReference>
<evidence type="ECO:0000313" key="3">
    <source>
        <dbReference type="EMBL" id="KAK4465678.1"/>
    </source>
</evidence>
<dbReference type="InterPro" id="IPR003959">
    <property type="entry name" value="ATPase_AAA_core"/>
</dbReference>
<feature type="compositionally biased region" description="Basic residues" evidence="1">
    <location>
        <begin position="1288"/>
        <end position="1301"/>
    </location>
</feature>
<feature type="compositionally biased region" description="Basic and acidic residues" evidence="1">
    <location>
        <begin position="775"/>
        <end position="797"/>
    </location>
</feature>
<reference evidence="3" key="2">
    <citation type="submission" date="2023-06" db="EMBL/GenBank/DDBJ databases">
        <authorList>
            <consortium name="Lawrence Berkeley National Laboratory"/>
            <person name="Mondo S.J."/>
            <person name="Hensen N."/>
            <person name="Bonometti L."/>
            <person name="Westerberg I."/>
            <person name="Brannstrom I.O."/>
            <person name="Guillou S."/>
            <person name="Cros-Aarteil S."/>
            <person name="Calhoun S."/>
            <person name="Haridas S."/>
            <person name="Kuo A."/>
            <person name="Pangilinan J."/>
            <person name="Riley R."/>
            <person name="Labutti K."/>
            <person name="Andreopoulos B."/>
            <person name="Lipzen A."/>
            <person name="Chen C."/>
            <person name="Yanf M."/>
            <person name="Daum C."/>
            <person name="Ng V."/>
            <person name="Clum A."/>
            <person name="Steindorff A."/>
            <person name="Ohm R."/>
            <person name="Martin F."/>
            <person name="Silar P."/>
            <person name="Natvig D."/>
            <person name="Lalanne C."/>
            <person name="Gautier V."/>
            <person name="Ament-Velasquez S.L."/>
            <person name="Kruys A."/>
            <person name="Hutchinson M.I."/>
            <person name="Powell A.J."/>
            <person name="Barry K."/>
            <person name="Miller A.N."/>
            <person name="Grigoriev I.V."/>
            <person name="Debuchy R."/>
            <person name="Gladieux P."/>
            <person name="Thoren M.H."/>
            <person name="Johannesson H."/>
        </authorList>
    </citation>
    <scope>NUCLEOTIDE SEQUENCE</scope>
    <source>
        <strain evidence="3">PSN324</strain>
    </source>
</reference>
<dbReference type="Pfam" id="PF00004">
    <property type="entry name" value="AAA"/>
    <property type="match status" value="1"/>
</dbReference>
<dbReference type="GO" id="GO:0016887">
    <property type="term" value="F:ATP hydrolysis activity"/>
    <property type="evidence" value="ECO:0007669"/>
    <property type="project" value="InterPro"/>
</dbReference>
<feature type="region of interest" description="Disordered" evidence="1">
    <location>
        <begin position="1"/>
        <end position="377"/>
    </location>
</feature>
<protein>
    <submittedName>
        <fullName evidence="3">ATPase family AAA domain-containing protein 5</fullName>
    </submittedName>
</protein>
<feature type="compositionally biased region" description="Basic and acidic residues" evidence="1">
    <location>
        <begin position="64"/>
        <end position="74"/>
    </location>
</feature>
<comment type="caution">
    <text evidence="3">The sequence shown here is derived from an EMBL/GenBank/DDBJ whole genome shotgun (WGS) entry which is preliminary data.</text>
</comment>
<feature type="compositionally biased region" description="Basic and acidic residues" evidence="1">
    <location>
        <begin position="259"/>
        <end position="270"/>
    </location>
</feature>
<feature type="region of interest" description="Disordered" evidence="1">
    <location>
        <begin position="1252"/>
        <end position="1314"/>
    </location>
</feature>
<feature type="region of interest" description="Disordered" evidence="1">
    <location>
        <begin position="511"/>
        <end position="534"/>
    </location>
</feature>
<feature type="compositionally biased region" description="Basic and acidic residues" evidence="1">
    <location>
        <begin position="86"/>
        <end position="98"/>
    </location>
</feature>
<feature type="region of interest" description="Disordered" evidence="1">
    <location>
        <begin position="597"/>
        <end position="617"/>
    </location>
</feature>
<reference evidence="3" key="1">
    <citation type="journal article" date="2023" name="Mol. Phylogenet. Evol.">
        <title>Genome-scale phylogeny and comparative genomics of the fungal order Sordariales.</title>
        <authorList>
            <person name="Hensen N."/>
            <person name="Bonometti L."/>
            <person name="Westerberg I."/>
            <person name="Brannstrom I.O."/>
            <person name="Guillou S."/>
            <person name="Cros-Aarteil S."/>
            <person name="Calhoun S."/>
            <person name="Haridas S."/>
            <person name="Kuo A."/>
            <person name="Mondo S."/>
            <person name="Pangilinan J."/>
            <person name="Riley R."/>
            <person name="LaButti K."/>
            <person name="Andreopoulos B."/>
            <person name="Lipzen A."/>
            <person name="Chen C."/>
            <person name="Yan M."/>
            <person name="Daum C."/>
            <person name="Ng V."/>
            <person name="Clum A."/>
            <person name="Steindorff A."/>
            <person name="Ohm R.A."/>
            <person name="Martin F."/>
            <person name="Silar P."/>
            <person name="Natvig D.O."/>
            <person name="Lalanne C."/>
            <person name="Gautier V."/>
            <person name="Ament-Velasquez S.L."/>
            <person name="Kruys A."/>
            <person name="Hutchinson M.I."/>
            <person name="Powell A.J."/>
            <person name="Barry K."/>
            <person name="Miller A.N."/>
            <person name="Grigoriev I.V."/>
            <person name="Debuchy R."/>
            <person name="Gladieux P."/>
            <person name="Hiltunen Thoren M."/>
            <person name="Johannesson H."/>
        </authorList>
    </citation>
    <scope>NUCLEOTIDE SEQUENCE</scope>
    <source>
        <strain evidence="3">PSN324</strain>
    </source>
</reference>
<accession>A0AAV9HY26</accession>
<dbReference type="PANTHER" id="PTHR23389:SF21">
    <property type="entry name" value="ATPASE FAMILY AAA DOMAIN-CONTAINING PROTEIN 5"/>
    <property type="match status" value="1"/>
</dbReference>
<dbReference type="EMBL" id="MU864937">
    <property type="protein sequence ID" value="KAK4465678.1"/>
    <property type="molecule type" value="Genomic_DNA"/>
</dbReference>
<feature type="compositionally biased region" description="Polar residues" evidence="1">
    <location>
        <begin position="1267"/>
        <end position="1281"/>
    </location>
</feature>
<proteinExistence type="predicted"/>
<organism evidence="3 4">
    <name type="scientific">Cladorrhinum samala</name>
    <dbReference type="NCBI Taxonomy" id="585594"/>
    <lineage>
        <taxon>Eukaryota</taxon>
        <taxon>Fungi</taxon>
        <taxon>Dikarya</taxon>
        <taxon>Ascomycota</taxon>
        <taxon>Pezizomycotina</taxon>
        <taxon>Sordariomycetes</taxon>
        <taxon>Sordariomycetidae</taxon>
        <taxon>Sordariales</taxon>
        <taxon>Podosporaceae</taxon>
        <taxon>Cladorrhinum</taxon>
    </lineage>
</organism>
<dbReference type="Gene3D" id="3.40.50.300">
    <property type="entry name" value="P-loop containing nucleotide triphosphate hydrolases"/>
    <property type="match status" value="1"/>
</dbReference>
<evidence type="ECO:0000313" key="4">
    <source>
        <dbReference type="Proteomes" id="UP001321749"/>
    </source>
</evidence>
<dbReference type="GO" id="GO:0005524">
    <property type="term" value="F:ATP binding"/>
    <property type="evidence" value="ECO:0007669"/>
    <property type="project" value="InterPro"/>
</dbReference>
<dbReference type="GO" id="GO:0003677">
    <property type="term" value="F:DNA binding"/>
    <property type="evidence" value="ECO:0007669"/>
    <property type="project" value="TreeGrafter"/>
</dbReference>
<sequence>MGAAAVVAMAESALPAAEPATRRPLHPFFAGNRNPEPVSNETQAESKPQVDCATDIRPSDLASDDGKQEDENAEHPGSVPKKRRQMNHDSNGDEESKKPRSKKARTTAGSGGIAHHFTKLGSRSKGEHNETDAVRIPGVEDAGQSATTAPDAQEQEDIKADLNSASRPNETSSNNQPNNTDAAKNMTAGKPPPSDSSLAKPKTFMQFNPKTGTIGPPPKPKEAKSTGVGDVMEGEKKPAGRRGRKPASKMVVISYGTDQESRTELGDRINEILNRSQNPVTDLKQMPLTPTKKKPSRRASKSPKRSPKATKQAPKSEPSTSSAKTTHPFFLGKVKKQEPAGGEVKTSQLASPSKASKNKVFSSTPCSPKKLRLGPSSNIPLPQFGVKNTGLKFPGAKLPAWPCLGMVHVRGEEAESVNSRDEAVKVDPENLPSSLVSRKSKGHSVTVLCGESIIGRLTQSLEIPAVAENIRNIDTDKVIPPPPELRLPQKHFESGSKLQARIKSQLKTFQASVQGSKSAETKSSSCGDDGNVKPPKQLARLFDSVRSSLSAFDRSQCETANWVHKYAPSSATEILQPGREAFLLRDWLKALMVQSVDTGSTETEKPKKGSKAKGAKNKRRKKLDGFIVSSDDEDYELNELSEDEADWAPSGSRGIMRKTVVRPGGLSKDREGDKLANTLVISGPHGCGKTAAVYAAANELGFEVFEINSCSRRSGKDIVAKIGNMTKNHHVNQHQSTNAVEGQVPAADDETAKEIKSGKQATMGAFFKLKSTAPKPEKPATVEEDQQPKEVKKDSPKNQRQSLILLEEADILYAEDKQFWTTVVELIAESKRPFVVTCNDETLIPLHTLRLHGIFRLDLPPRDLAIDRLLLIAANEGHVLTRHAVETLYDSRNSDLRAATMDLQYWCQIGVGDRRGGFDWFYPRWPKGIDLDENKEVVRIISENTYISGMNLLARDRIAGANLSPRMVEDELMYQTWESWGLDIGNWADSTGLQTWAQDLEPAITTPTSRLAALEAFSDASDAMSAADACSFKSFAAFKEEALDVTQPEPPLKTQDDFLVGLNYIDTTSIVYYDSLATDIPCAMKSLAKSCLQEYTNTAQKGAANQLRPLNETQTIDYLQRSFTSPLPGTMAIGRIDLAFAFDPIAIDSPSLQPSAWLDPSIFDRTLELIVLDVAPFVRGIVAYDTHLQKQRLKMSNLMSEGGLAKSGTKRMRTTRAALSALEGGARSTTRSEKWFKADINPYLVAKTAGKEWSGPEAEELDPPSPQASSIVSSADTTSPEASPGKAPMKKAAGRRGRPRIKVVIDEDADADEP</sequence>
<dbReference type="SUPFAM" id="SSF52540">
    <property type="entry name" value="P-loop containing nucleoside triphosphate hydrolases"/>
    <property type="match status" value="1"/>
</dbReference>
<feature type="compositionally biased region" description="Basic and acidic residues" evidence="1">
    <location>
        <begin position="124"/>
        <end position="133"/>
    </location>
</feature>
<feature type="compositionally biased region" description="Polar residues" evidence="1">
    <location>
        <begin position="511"/>
        <end position="526"/>
    </location>
</feature>
<evidence type="ECO:0000259" key="2">
    <source>
        <dbReference type="Pfam" id="PF00004"/>
    </source>
</evidence>
<feature type="compositionally biased region" description="Low complexity" evidence="1">
    <location>
        <begin position="1"/>
        <end position="19"/>
    </location>
</feature>
<gene>
    <name evidence="3" type="ORF">QBC42DRAFT_336085</name>
</gene>
<feature type="compositionally biased region" description="Polar residues" evidence="1">
    <location>
        <begin position="345"/>
        <end position="366"/>
    </location>
</feature>